<proteinExistence type="inferred from homology"/>
<dbReference type="PROSITE" id="PS51318">
    <property type="entry name" value="TAT"/>
    <property type="match status" value="1"/>
</dbReference>
<dbReference type="RefSeq" id="WP_109582143.1">
    <property type="nucleotide sequence ID" value="NZ_CAJPUX010000001.1"/>
</dbReference>
<sequence length="349" mass="36384">MQPSRRRFVRQALGGSFAAAFALPLTRLAHAQAALGAAAHALPANAAGTLPDGWPAQPIKVVVPFPPGGSTDILGRFVAEHLQRMLGKPVMVENLPGATGTIGVASVARANPDGYTLLMGSVGTMVTNHFAYDKLPFTMDSIAPVINLAETPNVLMVRPSLDVGSPAALIALMKAKGGSFHYGSSGVASSAQISCEVFKQRAGVQAVHVPYKGGSQMLTDLIAGNIDFTIDQISSALKLIQAGRVRALAVTSAKRSPLLPDLPTLSETMPGFVMSPWFCVGAPANTPGPVVSRLNALLNDMLADKAIVAKMEAYGIVPVGGTPGDLAALIRRESAQMQELSTRVQFKTA</sequence>
<dbReference type="GeneID" id="98338994"/>
<dbReference type="Proteomes" id="UP000245754">
    <property type="component" value="Unassembled WGS sequence"/>
</dbReference>
<dbReference type="Pfam" id="PF03401">
    <property type="entry name" value="TctC"/>
    <property type="match status" value="1"/>
</dbReference>
<dbReference type="AlphaFoldDB" id="A0A316F4Z2"/>
<evidence type="ECO:0000256" key="1">
    <source>
        <dbReference type="ARBA" id="ARBA00006987"/>
    </source>
</evidence>
<dbReference type="InterPro" id="IPR005064">
    <property type="entry name" value="BUG"/>
</dbReference>
<dbReference type="Gene3D" id="3.40.190.150">
    <property type="entry name" value="Bordetella uptake gene, domain 1"/>
    <property type="match status" value="1"/>
</dbReference>
<dbReference type="PANTHER" id="PTHR42928:SF5">
    <property type="entry name" value="BLR1237 PROTEIN"/>
    <property type="match status" value="1"/>
</dbReference>
<dbReference type="PIRSF" id="PIRSF017082">
    <property type="entry name" value="YflP"/>
    <property type="match status" value="1"/>
</dbReference>
<keyword evidence="3" id="KW-0675">Receptor</keyword>
<feature type="signal peptide" evidence="2">
    <location>
        <begin position="1"/>
        <end position="46"/>
    </location>
</feature>
<feature type="chain" id="PRO_5016251408" evidence="2">
    <location>
        <begin position="47"/>
        <end position="349"/>
    </location>
</feature>
<dbReference type="SUPFAM" id="SSF53850">
    <property type="entry name" value="Periplasmic binding protein-like II"/>
    <property type="match status" value="1"/>
</dbReference>
<dbReference type="InterPro" id="IPR006311">
    <property type="entry name" value="TAT_signal"/>
</dbReference>
<dbReference type="PANTHER" id="PTHR42928">
    <property type="entry name" value="TRICARBOXYLATE-BINDING PROTEIN"/>
    <property type="match status" value="1"/>
</dbReference>
<comment type="similarity">
    <text evidence="1">Belongs to the UPF0065 (bug) family.</text>
</comment>
<dbReference type="Gene3D" id="3.40.190.10">
    <property type="entry name" value="Periplasmic binding protein-like II"/>
    <property type="match status" value="1"/>
</dbReference>
<comment type="caution">
    <text evidence="3">The sequence shown here is derived from an EMBL/GenBank/DDBJ whole genome shotgun (WGS) entry which is preliminary data.</text>
</comment>
<gene>
    <name evidence="3" type="ORF">C7419_1012467</name>
</gene>
<dbReference type="EMBL" id="QGGT01000001">
    <property type="protein sequence ID" value="PWK38569.1"/>
    <property type="molecule type" value="Genomic_DNA"/>
</dbReference>
<protein>
    <submittedName>
        <fullName evidence="3">Tripartite-type tricarboxylate transporter receptor subunit TctC</fullName>
    </submittedName>
</protein>
<dbReference type="InterPro" id="IPR042100">
    <property type="entry name" value="Bug_dom1"/>
</dbReference>
<reference evidence="3 4" key="1">
    <citation type="submission" date="2018-05" db="EMBL/GenBank/DDBJ databases">
        <title>Genomic Encyclopedia of Type Strains, Phase IV (KMG-V): Genome sequencing to study the core and pangenomes of soil and plant-associated prokaryotes.</title>
        <authorList>
            <person name="Whitman W."/>
        </authorList>
    </citation>
    <scope>NUCLEOTIDE SEQUENCE [LARGE SCALE GENOMIC DNA]</scope>
    <source>
        <strain evidence="3 4">SLV-132</strain>
    </source>
</reference>
<organism evidence="3 4">
    <name type="scientific">Cupriavidus plantarum</name>
    <dbReference type="NCBI Taxonomy" id="942865"/>
    <lineage>
        <taxon>Bacteria</taxon>
        <taxon>Pseudomonadati</taxon>
        <taxon>Pseudomonadota</taxon>
        <taxon>Betaproteobacteria</taxon>
        <taxon>Burkholderiales</taxon>
        <taxon>Burkholderiaceae</taxon>
        <taxon>Cupriavidus</taxon>
    </lineage>
</organism>
<evidence type="ECO:0000313" key="3">
    <source>
        <dbReference type="EMBL" id="PWK38569.1"/>
    </source>
</evidence>
<keyword evidence="2" id="KW-0732">Signal</keyword>
<keyword evidence="4" id="KW-1185">Reference proteome</keyword>
<evidence type="ECO:0000313" key="4">
    <source>
        <dbReference type="Proteomes" id="UP000245754"/>
    </source>
</evidence>
<evidence type="ECO:0000256" key="2">
    <source>
        <dbReference type="SAM" id="SignalP"/>
    </source>
</evidence>
<accession>A0A316F4Z2</accession>
<name>A0A316F4Z2_9BURK</name>
<dbReference type="CDD" id="cd07012">
    <property type="entry name" value="PBP2_Bug_TTT"/>
    <property type="match status" value="1"/>
</dbReference>